<dbReference type="GO" id="GO:0006914">
    <property type="term" value="P:autophagy"/>
    <property type="evidence" value="ECO:0007669"/>
    <property type="project" value="UniProtKB-KW"/>
</dbReference>
<accession>A0AAV9DEF4</accession>
<organism evidence="3 4">
    <name type="scientific">Acorus calamus</name>
    <name type="common">Sweet flag</name>
    <dbReference type="NCBI Taxonomy" id="4465"/>
    <lineage>
        <taxon>Eukaryota</taxon>
        <taxon>Viridiplantae</taxon>
        <taxon>Streptophyta</taxon>
        <taxon>Embryophyta</taxon>
        <taxon>Tracheophyta</taxon>
        <taxon>Spermatophyta</taxon>
        <taxon>Magnoliopsida</taxon>
        <taxon>Liliopsida</taxon>
        <taxon>Acoraceae</taxon>
        <taxon>Acorus</taxon>
    </lineage>
</organism>
<keyword evidence="1" id="KW-0833">Ubl conjugation pathway</keyword>
<sequence>MGVFVKERLALDTRRYCNKIFWSFVAEFCDKKGLREHYKKKDHDNKGRLCSQEIKLKNNVEEKQKTQRIQRKVMIEDHQHLQGEHASIHPCKPARVMNKIIYVILSSGAEPEVDKYPFLFQKFVAFMKSLPHSVPLLYKIKEN</sequence>
<dbReference type="GO" id="GO:0019787">
    <property type="term" value="F:ubiquitin-like protein transferase activity"/>
    <property type="evidence" value="ECO:0007669"/>
    <property type="project" value="InterPro"/>
</dbReference>
<gene>
    <name evidence="3" type="primary">ATG3</name>
    <name evidence="3" type="ORF">QJS10_CPB13g01387</name>
</gene>
<evidence type="ECO:0000256" key="2">
    <source>
        <dbReference type="ARBA" id="ARBA00023006"/>
    </source>
</evidence>
<protein>
    <submittedName>
        <fullName evidence="3">Autophagy-related protein 3</fullName>
    </submittedName>
</protein>
<evidence type="ECO:0000313" key="4">
    <source>
        <dbReference type="Proteomes" id="UP001180020"/>
    </source>
</evidence>
<dbReference type="EMBL" id="JAUJYO010000013">
    <property type="protein sequence ID" value="KAK1299712.1"/>
    <property type="molecule type" value="Genomic_DNA"/>
</dbReference>
<evidence type="ECO:0000256" key="1">
    <source>
        <dbReference type="ARBA" id="ARBA00022786"/>
    </source>
</evidence>
<reference evidence="3" key="2">
    <citation type="submission" date="2023-06" db="EMBL/GenBank/DDBJ databases">
        <authorList>
            <person name="Ma L."/>
            <person name="Liu K.-W."/>
            <person name="Li Z."/>
            <person name="Hsiao Y.-Y."/>
            <person name="Qi Y."/>
            <person name="Fu T."/>
            <person name="Tang G."/>
            <person name="Zhang D."/>
            <person name="Sun W.-H."/>
            <person name="Liu D.-K."/>
            <person name="Li Y."/>
            <person name="Chen G.-Z."/>
            <person name="Liu X.-D."/>
            <person name="Liao X.-Y."/>
            <person name="Jiang Y.-T."/>
            <person name="Yu X."/>
            <person name="Hao Y."/>
            <person name="Huang J."/>
            <person name="Zhao X.-W."/>
            <person name="Ke S."/>
            <person name="Chen Y.-Y."/>
            <person name="Wu W.-L."/>
            <person name="Hsu J.-L."/>
            <person name="Lin Y.-F."/>
            <person name="Huang M.-D."/>
            <person name="Li C.-Y."/>
            <person name="Huang L."/>
            <person name="Wang Z.-W."/>
            <person name="Zhao X."/>
            <person name="Zhong W.-Y."/>
            <person name="Peng D.-H."/>
            <person name="Ahmad S."/>
            <person name="Lan S."/>
            <person name="Zhang J.-S."/>
            <person name="Tsai W.-C."/>
            <person name="Van De Peer Y."/>
            <person name="Liu Z.-J."/>
        </authorList>
    </citation>
    <scope>NUCLEOTIDE SEQUENCE</scope>
    <source>
        <strain evidence="3">CP</strain>
        <tissue evidence="3">Leaves</tissue>
    </source>
</reference>
<evidence type="ECO:0000313" key="3">
    <source>
        <dbReference type="EMBL" id="KAK1299712.1"/>
    </source>
</evidence>
<name>A0AAV9DEF4_ACOCL</name>
<dbReference type="InterPro" id="IPR007135">
    <property type="entry name" value="Atg3/Atg10"/>
</dbReference>
<proteinExistence type="predicted"/>
<keyword evidence="2" id="KW-0072">Autophagy</keyword>
<keyword evidence="4" id="KW-1185">Reference proteome</keyword>
<comment type="caution">
    <text evidence="3">The sequence shown here is derived from an EMBL/GenBank/DDBJ whole genome shotgun (WGS) entry which is preliminary data.</text>
</comment>
<dbReference type="AlphaFoldDB" id="A0AAV9DEF4"/>
<dbReference type="Pfam" id="PF03987">
    <property type="entry name" value="Autophagy_act_C"/>
    <property type="match status" value="1"/>
</dbReference>
<reference evidence="3" key="1">
    <citation type="journal article" date="2023" name="Nat. Commun.">
        <title>Diploid and tetraploid genomes of Acorus and the evolution of monocots.</title>
        <authorList>
            <person name="Ma L."/>
            <person name="Liu K.W."/>
            <person name="Li Z."/>
            <person name="Hsiao Y.Y."/>
            <person name="Qi Y."/>
            <person name="Fu T."/>
            <person name="Tang G.D."/>
            <person name="Zhang D."/>
            <person name="Sun W.H."/>
            <person name="Liu D.K."/>
            <person name="Li Y."/>
            <person name="Chen G.Z."/>
            <person name="Liu X.D."/>
            <person name="Liao X.Y."/>
            <person name="Jiang Y.T."/>
            <person name="Yu X."/>
            <person name="Hao Y."/>
            <person name="Huang J."/>
            <person name="Zhao X.W."/>
            <person name="Ke S."/>
            <person name="Chen Y.Y."/>
            <person name="Wu W.L."/>
            <person name="Hsu J.L."/>
            <person name="Lin Y.F."/>
            <person name="Huang M.D."/>
            <person name="Li C.Y."/>
            <person name="Huang L."/>
            <person name="Wang Z.W."/>
            <person name="Zhao X."/>
            <person name="Zhong W.Y."/>
            <person name="Peng D.H."/>
            <person name="Ahmad S."/>
            <person name="Lan S."/>
            <person name="Zhang J.S."/>
            <person name="Tsai W.C."/>
            <person name="Van de Peer Y."/>
            <person name="Liu Z.J."/>
        </authorList>
    </citation>
    <scope>NUCLEOTIDE SEQUENCE</scope>
    <source>
        <strain evidence="3">CP</strain>
    </source>
</reference>
<dbReference type="Proteomes" id="UP001180020">
    <property type="component" value="Unassembled WGS sequence"/>
</dbReference>